<keyword evidence="1" id="KW-0472">Membrane</keyword>
<dbReference type="AlphaFoldDB" id="A0A5C8KJD5"/>
<accession>A0A5C8KJD5</accession>
<organism evidence="2 3">
    <name type="scientific">Alkalisalibacterium limincola</name>
    <dbReference type="NCBI Taxonomy" id="2699169"/>
    <lineage>
        <taxon>Bacteria</taxon>
        <taxon>Pseudomonadati</taxon>
        <taxon>Pseudomonadota</taxon>
        <taxon>Gammaproteobacteria</taxon>
        <taxon>Lysobacterales</taxon>
        <taxon>Lysobacteraceae</taxon>
        <taxon>Alkalisalibacterium</taxon>
    </lineage>
</organism>
<dbReference type="EMBL" id="VRTS01000008">
    <property type="protein sequence ID" value="TXK60707.1"/>
    <property type="molecule type" value="Genomic_DNA"/>
</dbReference>
<name>A0A5C8KJD5_9GAMM</name>
<feature type="transmembrane region" description="Helical" evidence="1">
    <location>
        <begin position="31"/>
        <end position="49"/>
    </location>
</feature>
<reference evidence="2 3" key="1">
    <citation type="submission" date="2019-08" db="EMBL/GenBank/DDBJ databases">
        <authorList>
            <person name="Karlyshev A.V."/>
        </authorList>
    </citation>
    <scope>NUCLEOTIDE SEQUENCE [LARGE SCALE GENOMIC DNA]</scope>
    <source>
        <strain evidence="2 3">Alg18-2.2</strain>
    </source>
</reference>
<keyword evidence="1" id="KW-1133">Transmembrane helix</keyword>
<evidence type="ECO:0000313" key="2">
    <source>
        <dbReference type="EMBL" id="TXK60707.1"/>
    </source>
</evidence>
<gene>
    <name evidence="2" type="ORF">FU658_11190</name>
</gene>
<evidence type="ECO:0000313" key="3">
    <source>
        <dbReference type="Proteomes" id="UP000321248"/>
    </source>
</evidence>
<sequence length="59" mass="5951">MSAFAIYMVGLVVLIGGLVYGAHLAGAPTTWIIVGAIIVAGAGLLTAATRTRQKDPPEG</sequence>
<keyword evidence="3" id="KW-1185">Reference proteome</keyword>
<keyword evidence="1" id="KW-0812">Transmembrane</keyword>
<proteinExistence type="predicted"/>
<dbReference type="RefSeq" id="WP_147892166.1">
    <property type="nucleotide sequence ID" value="NZ_VRTS01000008.1"/>
</dbReference>
<dbReference type="Proteomes" id="UP000321248">
    <property type="component" value="Unassembled WGS sequence"/>
</dbReference>
<protein>
    <submittedName>
        <fullName evidence="2">SoxR reducing system RseC family protein</fullName>
    </submittedName>
</protein>
<comment type="caution">
    <text evidence="2">The sequence shown here is derived from an EMBL/GenBank/DDBJ whole genome shotgun (WGS) entry which is preliminary data.</text>
</comment>
<evidence type="ECO:0000256" key="1">
    <source>
        <dbReference type="SAM" id="Phobius"/>
    </source>
</evidence>